<dbReference type="InterPro" id="IPR004839">
    <property type="entry name" value="Aminotransferase_I/II_large"/>
</dbReference>
<evidence type="ECO:0000256" key="5">
    <source>
        <dbReference type="ARBA" id="ARBA00022898"/>
    </source>
</evidence>
<keyword evidence="5" id="KW-0663">Pyridoxal phosphate</keyword>
<evidence type="ECO:0000256" key="4">
    <source>
        <dbReference type="ARBA" id="ARBA00022679"/>
    </source>
</evidence>
<dbReference type="InterPro" id="IPR015424">
    <property type="entry name" value="PyrdxlP-dep_Trfase"/>
</dbReference>
<dbReference type="Pfam" id="PF00155">
    <property type="entry name" value="Aminotran_1_2"/>
    <property type="match status" value="1"/>
</dbReference>
<evidence type="ECO:0000256" key="2">
    <source>
        <dbReference type="ARBA" id="ARBA00007441"/>
    </source>
</evidence>
<comment type="similarity">
    <text evidence="2">Belongs to the class-I pyridoxal-phosphate-dependent aminotransferase family.</text>
</comment>
<dbReference type="GO" id="GO:0030170">
    <property type="term" value="F:pyridoxal phosphate binding"/>
    <property type="evidence" value="ECO:0007669"/>
    <property type="project" value="InterPro"/>
</dbReference>
<evidence type="ECO:0000313" key="7">
    <source>
        <dbReference type="EMBL" id="CAD8533661.1"/>
    </source>
</evidence>
<dbReference type="GO" id="GO:0006520">
    <property type="term" value="P:amino acid metabolic process"/>
    <property type="evidence" value="ECO:0007669"/>
    <property type="project" value="InterPro"/>
</dbReference>
<keyword evidence="3" id="KW-0032">Aminotransferase</keyword>
<keyword evidence="4" id="KW-0808">Transferase</keyword>
<name>A0A7S0IW13_9EUKA</name>
<accession>A0A7S0IW13</accession>
<dbReference type="GO" id="GO:0008483">
    <property type="term" value="F:transaminase activity"/>
    <property type="evidence" value="ECO:0007669"/>
    <property type="project" value="UniProtKB-KW"/>
</dbReference>
<protein>
    <recommendedName>
        <fullName evidence="6">Aminotransferase class I/classII large domain-containing protein</fullName>
    </recommendedName>
</protein>
<gene>
    <name evidence="7" type="ORF">CLEP1334_LOCUS8916</name>
</gene>
<proteinExistence type="inferred from homology"/>
<dbReference type="PANTHER" id="PTHR46383">
    <property type="entry name" value="ASPARTATE AMINOTRANSFERASE"/>
    <property type="match status" value="1"/>
</dbReference>
<reference evidence="7" key="1">
    <citation type="submission" date="2021-01" db="EMBL/GenBank/DDBJ databases">
        <authorList>
            <person name="Corre E."/>
            <person name="Pelletier E."/>
            <person name="Niang G."/>
            <person name="Scheremetjew M."/>
            <person name="Finn R."/>
            <person name="Kale V."/>
            <person name="Holt S."/>
            <person name="Cochrane G."/>
            <person name="Meng A."/>
            <person name="Brown T."/>
            <person name="Cohen L."/>
        </authorList>
    </citation>
    <scope>NUCLEOTIDE SEQUENCE</scope>
    <source>
        <strain evidence="7">RCC1130</strain>
    </source>
</reference>
<evidence type="ECO:0000259" key="6">
    <source>
        <dbReference type="Pfam" id="PF00155"/>
    </source>
</evidence>
<dbReference type="EMBL" id="HBER01017668">
    <property type="protein sequence ID" value="CAD8533661.1"/>
    <property type="molecule type" value="Transcribed_RNA"/>
</dbReference>
<dbReference type="AlphaFoldDB" id="A0A7S0IW13"/>
<evidence type="ECO:0000256" key="3">
    <source>
        <dbReference type="ARBA" id="ARBA00022576"/>
    </source>
</evidence>
<organism evidence="7">
    <name type="scientific">Calcidiscus leptoporus</name>
    <dbReference type="NCBI Taxonomy" id="127549"/>
    <lineage>
        <taxon>Eukaryota</taxon>
        <taxon>Haptista</taxon>
        <taxon>Haptophyta</taxon>
        <taxon>Prymnesiophyceae</taxon>
        <taxon>Coccolithales</taxon>
        <taxon>Calcidiscaceae</taxon>
        <taxon>Calcidiscus</taxon>
    </lineage>
</organism>
<evidence type="ECO:0000256" key="1">
    <source>
        <dbReference type="ARBA" id="ARBA00001933"/>
    </source>
</evidence>
<feature type="domain" description="Aminotransferase class I/classII large" evidence="6">
    <location>
        <begin position="1"/>
        <end position="147"/>
    </location>
</feature>
<sequence>MTGWRIGWLVAPAHLSDAINRLNQNLFISAPAASQRAALAALQPSTKPELEAHVARYSTNRTLVLEALRRMGITDAAPAHGAFYIYIDLGRFGVTDSAALSATLLDEVGVALTPGVDFEFPGSGRGERRVRISFCGDTADIEAGMQKLASWWGGYLERLERADQKKQKQ</sequence>
<comment type="cofactor">
    <cofactor evidence="1">
        <name>pyridoxal 5'-phosphate</name>
        <dbReference type="ChEBI" id="CHEBI:597326"/>
    </cofactor>
</comment>
<dbReference type="PANTHER" id="PTHR46383:SF2">
    <property type="entry name" value="AMINOTRANSFERASE"/>
    <property type="match status" value="1"/>
</dbReference>
<dbReference type="SUPFAM" id="SSF53383">
    <property type="entry name" value="PLP-dependent transferases"/>
    <property type="match status" value="1"/>
</dbReference>
<dbReference type="InterPro" id="IPR050596">
    <property type="entry name" value="AspAT/PAT-like"/>
</dbReference>
<dbReference type="CDD" id="cd00609">
    <property type="entry name" value="AAT_like"/>
    <property type="match status" value="1"/>
</dbReference>
<dbReference type="Gene3D" id="3.40.640.10">
    <property type="entry name" value="Type I PLP-dependent aspartate aminotransferase-like (Major domain)"/>
    <property type="match status" value="1"/>
</dbReference>
<dbReference type="InterPro" id="IPR015421">
    <property type="entry name" value="PyrdxlP-dep_Trfase_major"/>
</dbReference>